<evidence type="ECO:0000256" key="9">
    <source>
        <dbReference type="ARBA" id="ARBA00023201"/>
    </source>
</evidence>
<feature type="transmembrane region" description="Helical" evidence="11">
    <location>
        <begin position="6"/>
        <end position="25"/>
    </location>
</feature>
<comment type="similarity">
    <text evidence="2 10">Belongs to the sodium:solute symporter (SSF) (TC 2.A.21) family.</text>
</comment>
<dbReference type="InterPro" id="IPR050277">
    <property type="entry name" value="Sodium:Solute_Symporter"/>
</dbReference>
<feature type="transmembrane region" description="Helical" evidence="11">
    <location>
        <begin position="414"/>
        <end position="431"/>
    </location>
</feature>
<dbReference type="GO" id="GO:0046942">
    <property type="term" value="P:carboxylic acid transport"/>
    <property type="evidence" value="ECO:0007669"/>
    <property type="project" value="UniProtKB-ARBA"/>
</dbReference>
<evidence type="ECO:0000313" key="13">
    <source>
        <dbReference type="Proteomes" id="UP000219522"/>
    </source>
</evidence>
<organism evidence="12 13">
    <name type="scientific">Caballeronia arationis</name>
    <dbReference type="NCBI Taxonomy" id="1777142"/>
    <lineage>
        <taxon>Bacteria</taxon>
        <taxon>Pseudomonadati</taxon>
        <taxon>Pseudomonadota</taxon>
        <taxon>Betaproteobacteria</taxon>
        <taxon>Burkholderiales</taxon>
        <taxon>Burkholderiaceae</taxon>
        <taxon>Caballeronia</taxon>
    </lineage>
</organism>
<feature type="transmembrane region" description="Helical" evidence="11">
    <location>
        <begin position="602"/>
        <end position="622"/>
    </location>
</feature>
<keyword evidence="8 11" id="KW-0472">Membrane</keyword>
<evidence type="ECO:0000313" key="12">
    <source>
        <dbReference type="EMBL" id="SOE81289.1"/>
    </source>
</evidence>
<dbReference type="PANTHER" id="PTHR48086:SF5">
    <property type="entry name" value="NA(+):SOLUTE SYMPORTER (SSF FAMILY)"/>
    <property type="match status" value="1"/>
</dbReference>
<keyword evidence="3" id="KW-0813">Transport</keyword>
<keyword evidence="9" id="KW-0915">Sodium</keyword>
<dbReference type="EMBL" id="OCSU01000002">
    <property type="protein sequence ID" value="SOE81289.1"/>
    <property type="molecule type" value="Genomic_DNA"/>
</dbReference>
<evidence type="ECO:0000256" key="1">
    <source>
        <dbReference type="ARBA" id="ARBA00004141"/>
    </source>
</evidence>
<dbReference type="PROSITE" id="PS00457">
    <property type="entry name" value="NA_SOLUT_SYMP_2"/>
    <property type="match status" value="1"/>
</dbReference>
<feature type="transmembrane region" description="Helical" evidence="11">
    <location>
        <begin position="147"/>
        <end position="166"/>
    </location>
</feature>
<accession>A0A7Z7I8K1</accession>
<evidence type="ECO:0000256" key="11">
    <source>
        <dbReference type="SAM" id="Phobius"/>
    </source>
</evidence>
<dbReference type="CDD" id="cd11480">
    <property type="entry name" value="SLC5sbd_u4"/>
    <property type="match status" value="1"/>
</dbReference>
<dbReference type="Proteomes" id="UP000219522">
    <property type="component" value="Unassembled WGS sequence"/>
</dbReference>
<dbReference type="RefSeq" id="WP_062639278.1">
    <property type="nucleotide sequence ID" value="NZ_FCOG02000051.1"/>
</dbReference>
<comment type="subcellular location">
    <subcellularLocation>
        <location evidence="1">Membrane</location>
        <topology evidence="1">Multi-pass membrane protein</topology>
    </subcellularLocation>
</comment>
<evidence type="ECO:0000256" key="5">
    <source>
        <dbReference type="ARBA" id="ARBA00022692"/>
    </source>
</evidence>
<dbReference type="NCBIfam" id="TIGR03648">
    <property type="entry name" value="Na_symport_lg"/>
    <property type="match status" value="1"/>
</dbReference>
<keyword evidence="5 11" id="KW-0812">Transmembrane</keyword>
<proteinExistence type="inferred from homology"/>
<name>A0A7Z7I8K1_9BURK</name>
<feature type="transmembrane region" description="Helical" evidence="11">
    <location>
        <begin position="106"/>
        <end position="127"/>
    </location>
</feature>
<protein>
    <submittedName>
        <fullName evidence="12">Cation/acetate symporter</fullName>
    </submittedName>
</protein>
<dbReference type="InterPro" id="IPR038377">
    <property type="entry name" value="Na/Glc_symporter_sf"/>
</dbReference>
<keyword evidence="6" id="KW-0769">Symport</keyword>
<dbReference type="PROSITE" id="PS50283">
    <property type="entry name" value="NA_SOLUT_SYMP_3"/>
    <property type="match status" value="1"/>
</dbReference>
<dbReference type="GO" id="GO:0005886">
    <property type="term" value="C:plasma membrane"/>
    <property type="evidence" value="ECO:0007669"/>
    <property type="project" value="TreeGrafter"/>
</dbReference>
<evidence type="ECO:0000256" key="6">
    <source>
        <dbReference type="ARBA" id="ARBA00022847"/>
    </source>
</evidence>
<feature type="transmembrane region" description="Helical" evidence="11">
    <location>
        <begin position="37"/>
        <end position="56"/>
    </location>
</feature>
<evidence type="ECO:0000256" key="10">
    <source>
        <dbReference type="RuleBase" id="RU362091"/>
    </source>
</evidence>
<sequence>MKLTNRLIVYYALYTVGFFFFIFVMERIERVTGPGMWIGYVFLFVPIAVYAVIGLLSRTSDLVEYYVAGRRVPSAFNGMATAADWLSAASFIGLAGSIYATGYDGLAYVMGWTSGYCLVAFLLAPYVRKLARYTIPDFLGTRFSSNLVRGLAAFAAILCSFVYLVAQIQGIGLIASRFIGIDFAIGIFCGLAGILVCSFLGGMRAVTWTQVAQYIILISAMLIPVSMIAHREGLGWLPQLNYGRVMERVESLERMVAQSPEEARVRDDYRRQAAQIQSQIDTLPQSYRSEYGRLVYEIAELRRHNGPLREISARERELEAFPKDPVDALAKWSRARDALLERVAAPVPMAQAFPVPSPAPPGAIEDENRRVHQRNFLSLLLCLSLGTASLPHILTRYNTTTSVASARRSVGWTLFFVALFYLTVPVLAVLIKHEILSGLVGHRFVDLPQWVMQWRKVEPYLIRIADVNGDGIVRWAGIQMQPDMVVLAAPEIAGLPYVISGLIAAGALAAALSTADGLLLTIANALSHDVYYCMVDRTATSQRRVTISKILLLGVALFASYVASLNTGNILFLVGAAFSLAASSLFPVLVLGVFWKRTTRRGAVAGMMAGLIVCIYYIVSTYPFFTQMTGFAGARWFGIEPISSGVFGVPAGFVVAIAVSLFDRDKPDAYTRALVDYIRHP</sequence>
<dbReference type="GO" id="GO:0015293">
    <property type="term" value="F:symporter activity"/>
    <property type="evidence" value="ECO:0007669"/>
    <property type="project" value="UniProtKB-KW"/>
</dbReference>
<keyword evidence="9" id="KW-0406">Ion transport</keyword>
<evidence type="ECO:0000256" key="2">
    <source>
        <dbReference type="ARBA" id="ARBA00006434"/>
    </source>
</evidence>
<evidence type="ECO:0000256" key="7">
    <source>
        <dbReference type="ARBA" id="ARBA00022989"/>
    </source>
</evidence>
<feature type="transmembrane region" description="Helical" evidence="11">
    <location>
        <begin position="76"/>
        <end position="99"/>
    </location>
</feature>
<keyword evidence="9" id="KW-0739">Sodium transport</keyword>
<dbReference type="OrthoDB" id="9764416at2"/>
<dbReference type="GO" id="GO:0006814">
    <property type="term" value="P:sodium ion transport"/>
    <property type="evidence" value="ECO:0007669"/>
    <property type="project" value="UniProtKB-KW"/>
</dbReference>
<dbReference type="Gene3D" id="1.20.1730.10">
    <property type="entry name" value="Sodium/glucose cotransporter"/>
    <property type="match status" value="1"/>
</dbReference>
<feature type="transmembrane region" description="Helical" evidence="11">
    <location>
        <begin position="547"/>
        <end position="564"/>
    </location>
</feature>
<dbReference type="InterPro" id="IPR018212">
    <property type="entry name" value="Na/solute_symporter_CS"/>
</dbReference>
<evidence type="ECO:0000256" key="3">
    <source>
        <dbReference type="ARBA" id="ARBA00022448"/>
    </source>
</evidence>
<keyword evidence="4" id="KW-1003">Cell membrane</keyword>
<keyword evidence="13" id="KW-1185">Reference proteome</keyword>
<feature type="transmembrane region" description="Helical" evidence="11">
    <location>
        <begin position="570"/>
        <end position="595"/>
    </location>
</feature>
<dbReference type="AlphaFoldDB" id="A0A7Z7I8K1"/>
<dbReference type="InterPro" id="IPR001734">
    <property type="entry name" value="Na/solute_symporter"/>
</dbReference>
<keyword evidence="7 11" id="KW-1133">Transmembrane helix</keyword>
<comment type="caution">
    <text evidence="12">The sequence shown here is derived from an EMBL/GenBank/DDBJ whole genome shotgun (WGS) entry which is preliminary data.</text>
</comment>
<feature type="transmembrane region" description="Helical" evidence="11">
    <location>
        <begin position="642"/>
        <end position="662"/>
    </location>
</feature>
<dbReference type="Pfam" id="PF00474">
    <property type="entry name" value="SSF"/>
    <property type="match status" value="2"/>
</dbReference>
<gene>
    <name evidence="12" type="ORF">SAMN05446927_4560</name>
</gene>
<dbReference type="PANTHER" id="PTHR48086">
    <property type="entry name" value="SODIUM/PROLINE SYMPORTER-RELATED"/>
    <property type="match status" value="1"/>
</dbReference>
<feature type="transmembrane region" description="Helical" evidence="11">
    <location>
        <begin position="178"/>
        <end position="205"/>
    </location>
</feature>
<evidence type="ECO:0000256" key="4">
    <source>
        <dbReference type="ARBA" id="ARBA00022475"/>
    </source>
</evidence>
<dbReference type="InterPro" id="IPR019899">
    <property type="entry name" value="Na/solute_symporter_VC_2705"/>
</dbReference>
<reference evidence="12 13" key="1">
    <citation type="submission" date="2017-09" db="EMBL/GenBank/DDBJ databases">
        <authorList>
            <person name="Varghese N."/>
            <person name="Submissions S."/>
        </authorList>
    </citation>
    <scope>NUCLEOTIDE SEQUENCE [LARGE SCALE GENOMIC DNA]</scope>
    <source>
        <strain evidence="12 13">OK806</strain>
    </source>
</reference>
<evidence type="ECO:0000256" key="8">
    <source>
        <dbReference type="ARBA" id="ARBA00023136"/>
    </source>
</evidence>